<evidence type="ECO:0000256" key="1">
    <source>
        <dbReference type="SAM" id="Phobius"/>
    </source>
</evidence>
<reference evidence="3" key="1">
    <citation type="journal article" date="2019" name="Int. J. Syst. Evol. Microbiol.">
        <title>The Global Catalogue of Microorganisms (GCM) 10K type strain sequencing project: providing services to taxonomists for standard genome sequencing and annotation.</title>
        <authorList>
            <consortium name="The Broad Institute Genomics Platform"/>
            <consortium name="The Broad Institute Genome Sequencing Center for Infectious Disease"/>
            <person name="Wu L."/>
            <person name="Ma J."/>
        </authorList>
    </citation>
    <scope>NUCLEOTIDE SEQUENCE [LARGE SCALE GENOMIC DNA]</scope>
    <source>
        <strain evidence="3">JCM 4376</strain>
    </source>
</reference>
<feature type="transmembrane region" description="Helical" evidence="1">
    <location>
        <begin position="69"/>
        <end position="89"/>
    </location>
</feature>
<proteinExistence type="predicted"/>
<dbReference type="EMBL" id="BMTF01000007">
    <property type="protein sequence ID" value="GGV83063.1"/>
    <property type="molecule type" value="Genomic_DNA"/>
</dbReference>
<evidence type="ECO:0000313" key="2">
    <source>
        <dbReference type="EMBL" id="GGV83063.1"/>
    </source>
</evidence>
<comment type="caution">
    <text evidence="2">The sequence shown here is derived from an EMBL/GenBank/DDBJ whole genome shotgun (WGS) entry which is preliminary data.</text>
</comment>
<keyword evidence="1" id="KW-0472">Membrane</keyword>
<protein>
    <recommendedName>
        <fullName evidence="4">Integral membrane protein</fullName>
    </recommendedName>
</protein>
<keyword evidence="1" id="KW-0812">Transmembrane</keyword>
<accession>A0ABQ2VZR3</accession>
<evidence type="ECO:0008006" key="4">
    <source>
        <dbReference type="Google" id="ProtNLM"/>
    </source>
</evidence>
<keyword evidence="3" id="KW-1185">Reference proteome</keyword>
<sequence length="122" mass="12811">MLPMSHGVLAVGVVVLLASGNVWYLPAYVDLRAGQDRPRSRRPAAAAVLTGWGSAALTLLLLLMPVAPVLAALAAVAGTTAVVSLAVQARLRRGQEQREEEARWSTLLAVRTGGRTGTAEEE</sequence>
<evidence type="ECO:0000313" key="3">
    <source>
        <dbReference type="Proteomes" id="UP000660675"/>
    </source>
</evidence>
<dbReference type="Proteomes" id="UP000660675">
    <property type="component" value="Unassembled WGS sequence"/>
</dbReference>
<gene>
    <name evidence="2" type="ORF">GCM10015535_25380</name>
</gene>
<name>A0ABQ2VZR3_9ACTN</name>
<organism evidence="2 3">
    <name type="scientific">Streptomyces gelaticus</name>
    <dbReference type="NCBI Taxonomy" id="285446"/>
    <lineage>
        <taxon>Bacteria</taxon>
        <taxon>Bacillati</taxon>
        <taxon>Actinomycetota</taxon>
        <taxon>Actinomycetes</taxon>
        <taxon>Kitasatosporales</taxon>
        <taxon>Streptomycetaceae</taxon>
        <taxon>Streptomyces</taxon>
    </lineage>
</organism>
<feature type="transmembrane region" description="Helical" evidence="1">
    <location>
        <begin position="6"/>
        <end position="24"/>
    </location>
</feature>
<keyword evidence="1" id="KW-1133">Transmembrane helix</keyword>